<name>A0A9D2J0K0_9BACE</name>
<evidence type="ECO:0000313" key="2">
    <source>
        <dbReference type="Proteomes" id="UP000824028"/>
    </source>
</evidence>
<comment type="caution">
    <text evidence="1">The sequence shown here is derived from an EMBL/GenBank/DDBJ whole genome shotgun (WGS) entry which is preliminary data.</text>
</comment>
<reference evidence="1" key="2">
    <citation type="submission" date="2021-04" db="EMBL/GenBank/DDBJ databases">
        <authorList>
            <person name="Gilroy R."/>
        </authorList>
    </citation>
    <scope>NUCLEOTIDE SEQUENCE</scope>
    <source>
        <strain evidence="1">ChiHjej9B8-1298</strain>
    </source>
</reference>
<organism evidence="1 2">
    <name type="scientific">Candidatus Bacteroides merdigallinarum</name>
    <dbReference type="NCBI Taxonomy" id="2838473"/>
    <lineage>
        <taxon>Bacteria</taxon>
        <taxon>Pseudomonadati</taxon>
        <taxon>Bacteroidota</taxon>
        <taxon>Bacteroidia</taxon>
        <taxon>Bacteroidales</taxon>
        <taxon>Bacteroidaceae</taxon>
        <taxon>Bacteroides</taxon>
    </lineage>
</organism>
<evidence type="ECO:0000313" key="1">
    <source>
        <dbReference type="EMBL" id="HIZ32136.1"/>
    </source>
</evidence>
<dbReference type="Proteomes" id="UP000824028">
    <property type="component" value="Unassembled WGS sequence"/>
</dbReference>
<reference evidence="1" key="1">
    <citation type="journal article" date="2021" name="PeerJ">
        <title>Extensive microbial diversity within the chicken gut microbiome revealed by metagenomics and culture.</title>
        <authorList>
            <person name="Gilroy R."/>
            <person name="Ravi A."/>
            <person name="Getino M."/>
            <person name="Pursley I."/>
            <person name="Horton D.L."/>
            <person name="Alikhan N.F."/>
            <person name="Baker D."/>
            <person name="Gharbi K."/>
            <person name="Hall N."/>
            <person name="Watson M."/>
            <person name="Adriaenssens E.M."/>
            <person name="Foster-Nyarko E."/>
            <person name="Jarju S."/>
            <person name="Secka A."/>
            <person name="Antonio M."/>
            <person name="Oren A."/>
            <person name="Chaudhuri R.R."/>
            <person name="La Ragione R."/>
            <person name="Hildebrand F."/>
            <person name="Pallen M.J."/>
        </authorList>
    </citation>
    <scope>NUCLEOTIDE SEQUENCE</scope>
    <source>
        <strain evidence="1">ChiHjej9B8-1298</strain>
    </source>
</reference>
<dbReference type="InterPro" id="IPR045724">
    <property type="entry name" value="DUF6078"/>
</dbReference>
<gene>
    <name evidence="1" type="ORF">H9814_01115</name>
</gene>
<dbReference type="EMBL" id="DXBX01000008">
    <property type="protein sequence ID" value="HIZ32136.1"/>
    <property type="molecule type" value="Genomic_DNA"/>
</dbReference>
<proteinExistence type="predicted"/>
<dbReference type="Pfam" id="PF19555">
    <property type="entry name" value="DUF6078"/>
    <property type="match status" value="1"/>
</dbReference>
<sequence length="148" mass="16887">MIQLKDIPQDYLYCFATAEACPHSATCLHALAARLLTESGQTQPSVIQSINPNHAQHPPKDCKHYRDSTPVRFARGMSRLFDDVPMRQGKQVRRKVMACFSCERYFYYSRGGDRLITPKEQEAIARVFREAGISAAPQFDSYEDGILW</sequence>
<protein>
    <submittedName>
        <fullName evidence="1">Uncharacterized protein</fullName>
    </submittedName>
</protein>
<accession>A0A9D2J0K0</accession>
<dbReference type="AlphaFoldDB" id="A0A9D2J0K0"/>